<proteinExistence type="predicted"/>
<dbReference type="Proteomes" id="UP001341281">
    <property type="component" value="Chromosome 04"/>
</dbReference>
<dbReference type="AlphaFoldDB" id="A0AAQ3T8U7"/>
<accession>A0AAQ3T8U7</accession>
<organism evidence="1 2">
    <name type="scientific">Paspalum notatum var. saurae</name>
    <dbReference type="NCBI Taxonomy" id="547442"/>
    <lineage>
        <taxon>Eukaryota</taxon>
        <taxon>Viridiplantae</taxon>
        <taxon>Streptophyta</taxon>
        <taxon>Embryophyta</taxon>
        <taxon>Tracheophyta</taxon>
        <taxon>Spermatophyta</taxon>
        <taxon>Magnoliopsida</taxon>
        <taxon>Liliopsida</taxon>
        <taxon>Poales</taxon>
        <taxon>Poaceae</taxon>
        <taxon>PACMAD clade</taxon>
        <taxon>Panicoideae</taxon>
        <taxon>Andropogonodae</taxon>
        <taxon>Paspaleae</taxon>
        <taxon>Paspalinae</taxon>
        <taxon>Paspalum</taxon>
    </lineage>
</organism>
<sequence>MRWLPYFLTKEKLWRYPIWRLPLMPVYTGLDLASLCQHPVPEATERAFRFPRTLLWRSDV</sequence>
<evidence type="ECO:0000313" key="1">
    <source>
        <dbReference type="EMBL" id="WVZ69299.1"/>
    </source>
</evidence>
<reference evidence="1 2" key="1">
    <citation type="submission" date="2024-02" db="EMBL/GenBank/DDBJ databases">
        <title>High-quality chromosome-scale genome assembly of Pensacola bahiagrass (Paspalum notatum Flugge var. saurae).</title>
        <authorList>
            <person name="Vega J.M."/>
            <person name="Podio M."/>
            <person name="Orjuela J."/>
            <person name="Siena L.A."/>
            <person name="Pessino S.C."/>
            <person name="Combes M.C."/>
            <person name="Mariac C."/>
            <person name="Albertini E."/>
            <person name="Pupilli F."/>
            <person name="Ortiz J.P.A."/>
            <person name="Leblanc O."/>
        </authorList>
    </citation>
    <scope>NUCLEOTIDE SEQUENCE [LARGE SCALE GENOMIC DNA]</scope>
    <source>
        <strain evidence="1">R1</strain>
        <tissue evidence="1">Leaf</tissue>
    </source>
</reference>
<dbReference type="EMBL" id="CP144748">
    <property type="protein sequence ID" value="WVZ69299.1"/>
    <property type="molecule type" value="Genomic_DNA"/>
</dbReference>
<keyword evidence="2" id="KW-1185">Reference proteome</keyword>
<protein>
    <submittedName>
        <fullName evidence="1">Uncharacterized protein</fullName>
    </submittedName>
</protein>
<name>A0AAQ3T8U7_PASNO</name>
<gene>
    <name evidence="1" type="ORF">U9M48_018107</name>
</gene>
<evidence type="ECO:0000313" key="2">
    <source>
        <dbReference type="Proteomes" id="UP001341281"/>
    </source>
</evidence>